<name>A0AC61NN91_9BACT</name>
<evidence type="ECO:0000313" key="2">
    <source>
        <dbReference type="Proteomes" id="UP000826212"/>
    </source>
</evidence>
<sequence length="396" mass="45888">MKRESNMLPVMWNKSGKKCDMSISTFTKERTSEHHIMITPRGINNFYEQYQVLKEALLSFILERGKKNCHLIFQRIFFSDITNQSEIISEVDMLKDNGIESTISWIQQPPLNHVKCTLYAYLIETEDFIKIDHTLTPKHIELEKGSYSHLWSGRLISSESGDSYAQTEEIFHHYDLLLKEKAYDFAEMCHRTWLYVRDVDTNYQGVVEARNAYFDTIGLIPSNHFVTSTGIEGRDLDVKKNVVMDAYAVKGLQKEQVRYISALSHLNPTHEYGVRFERGTAIDFGDRRHIYISGTASIDNKGEIVHPNHIILQADRAMENISALLKEEEANTDNIMQMIIYLRDVADYEIIEKYYNERYPNTPKVIVLAPVCRPGWLIEIECIAIKSVNIPAYPNF</sequence>
<evidence type="ECO:0000313" key="1">
    <source>
        <dbReference type="EMBL" id="QZE14060.1"/>
    </source>
</evidence>
<dbReference type="Proteomes" id="UP000826212">
    <property type="component" value="Chromosome"/>
</dbReference>
<keyword evidence="2" id="KW-1185">Reference proteome</keyword>
<proteinExistence type="predicted"/>
<protein>
    <submittedName>
        <fullName evidence="1">Uncharacterized protein</fullName>
    </submittedName>
</protein>
<dbReference type="EMBL" id="CP081303">
    <property type="protein sequence ID" value="QZE14060.1"/>
    <property type="molecule type" value="Genomic_DNA"/>
</dbReference>
<organism evidence="1 2">
    <name type="scientific">Halosquirtibacter laminarini</name>
    <dbReference type="NCBI Taxonomy" id="3374600"/>
    <lineage>
        <taxon>Bacteria</taxon>
        <taxon>Pseudomonadati</taxon>
        <taxon>Bacteroidota</taxon>
        <taxon>Bacteroidia</taxon>
        <taxon>Marinilabiliales</taxon>
        <taxon>Prolixibacteraceae</taxon>
        <taxon>Halosquirtibacter</taxon>
    </lineage>
</organism>
<accession>A0AC61NN91</accession>
<gene>
    <name evidence="1" type="ORF">K4L44_16255</name>
</gene>
<reference evidence="1" key="1">
    <citation type="submission" date="2021-08" db="EMBL/GenBank/DDBJ databases">
        <title>Novel anaerobic bacterium isolated from sea squirt in East Sea, Republic of Korea.</title>
        <authorList>
            <person name="Nguyen T.H."/>
            <person name="Li Z."/>
            <person name="Lee Y.-J."/>
            <person name="Ko J."/>
            <person name="Kim S.-G."/>
        </authorList>
    </citation>
    <scope>NUCLEOTIDE SEQUENCE</scope>
    <source>
        <strain evidence="1">KCTC 25031</strain>
    </source>
</reference>